<dbReference type="GO" id="GO:0005737">
    <property type="term" value="C:cytoplasm"/>
    <property type="evidence" value="ECO:0007669"/>
    <property type="project" value="TreeGrafter"/>
</dbReference>
<dbReference type="Gene3D" id="3.60.20.30">
    <property type="entry name" value="(Glycosyl)asparaginase"/>
    <property type="match status" value="1"/>
</dbReference>
<dbReference type="InterPro" id="IPR029055">
    <property type="entry name" value="Ntn_hydrolases_N"/>
</dbReference>
<evidence type="ECO:0000313" key="8">
    <source>
        <dbReference type="EMBL" id="GGN93145.1"/>
    </source>
</evidence>
<dbReference type="PANTHER" id="PTHR10188:SF6">
    <property type="entry name" value="N(4)-(BETA-N-ACETYLGLUCOSAMINYL)-L-ASPARAGINASE"/>
    <property type="match status" value="1"/>
</dbReference>
<evidence type="ECO:0000256" key="1">
    <source>
        <dbReference type="ARBA" id="ARBA00012920"/>
    </source>
</evidence>
<feature type="active site" description="Nucleophile" evidence="5">
    <location>
        <position position="163"/>
    </location>
</feature>
<reference evidence="8" key="1">
    <citation type="journal article" date="2014" name="Int. J. Syst. Evol. Microbiol.">
        <title>Complete genome sequence of Corynebacterium casei LMG S-19264T (=DSM 44701T), isolated from a smear-ripened cheese.</title>
        <authorList>
            <consortium name="US DOE Joint Genome Institute (JGI-PGF)"/>
            <person name="Walter F."/>
            <person name="Albersmeier A."/>
            <person name="Kalinowski J."/>
            <person name="Ruckert C."/>
        </authorList>
    </citation>
    <scope>NUCLEOTIDE SEQUENCE</scope>
    <source>
        <strain evidence="8">JCM 17820</strain>
    </source>
</reference>
<feature type="site" description="Cleavage; by autolysis" evidence="7">
    <location>
        <begin position="162"/>
        <end position="163"/>
    </location>
</feature>
<feature type="binding site" evidence="6">
    <location>
        <begin position="212"/>
        <end position="215"/>
    </location>
    <ligand>
        <name>substrate</name>
    </ligand>
</feature>
<organism evidence="8 9">
    <name type="scientific">Haloarcula pellucida</name>
    <dbReference type="NCBI Taxonomy" id="1427151"/>
    <lineage>
        <taxon>Archaea</taxon>
        <taxon>Methanobacteriati</taxon>
        <taxon>Methanobacteriota</taxon>
        <taxon>Stenosarchaea group</taxon>
        <taxon>Halobacteria</taxon>
        <taxon>Halobacteriales</taxon>
        <taxon>Haloarculaceae</taxon>
        <taxon>Haloarcula</taxon>
    </lineage>
</organism>
<dbReference type="AlphaFoldDB" id="A0A830GKY2"/>
<gene>
    <name evidence="8" type="ORF">GCM10009030_18210</name>
</gene>
<dbReference type="SUPFAM" id="SSF56235">
    <property type="entry name" value="N-terminal nucleophile aminohydrolases (Ntn hydrolases)"/>
    <property type="match status" value="1"/>
</dbReference>
<evidence type="ECO:0000256" key="5">
    <source>
        <dbReference type="PIRSR" id="PIRSR600246-1"/>
    </source>
</evidence>
<proteinExistence type="predicted"/>
<dbReference type="RefSeq" id="WP_188996649.1">
    <property type="nucleotide sequence ID" value="NZ_BMOU01000002.1"/>
</dbReference>
<dbReference type="Proteomes" id="UP000605784">
    <property type="component" value="Unassembled WGS sequence"/>
</dbReference>
<accession>A0A830GKY2</accession>
<comment type="catalytic activity">
    <reaction evidence="4">
        <text>L-asparagine + H2O = L-aspartate + NH4(+)</text>
        <dbReference type="Rhea" id="RHEA:21016"/>
        <dbReference type="ChEBI" id="CHEBI:15377"/>
        <dbReference type="ChEBI" id="CHEBI:28938"/>
        <dbReference type="ChEBI" id="CHEBI:29991"/>
        <dbReference type="ChEBI" id="CHEBI:58048"/>
        <dbReference type="EC" id="3.5.1.1"/>
    </reaction>
</comment>
<evidence type="ECO:0000313" key="9">
    <source>
        <dbReference type="Proteomes" id="UP000605784"/>
    </source>
</evidence>
<name>A0A830GKY2_9EURY</name>
<dbReference type="GO" id="GO:0004067">
    <property type="term" value="F:asparaginase activity"/>
    <property type="evidence" value="ECO:0007669"/>
    <property type="project" value="UniProtKB-EC"/>
</dbReference>
<comment type="caution">
    <text evidence="8">The sequence shown here is derived from an EMBL/GenBank/DDBJ whole genome shotgun (WGS) entry which is preliminary data.</text>
</comment>
<evidence type="ECO:0000256" key="6">
    <source>
        <dbReference type="PIRSR" id="PIRSR600246-2"/>
    </source>
</evidence>
<evidence type="ECO:0000256" key="2">
    <source>
        <dbReference type="ARBA" id="ARBA00030414"/>
    </source>
</evidence>
<feature type="binding site" evidence="6">
    <location>
        <begin position="190"/>
        <end position="193"/>
    </location>
    <ligand>
        <name>substrate</name>
    </ligand>
</feature>
<reference evidence="8" key="2">
    <citation type="submission" date="2020-09" db="EMBL/GenBank/DDBJ databases">
        <authorList>
            <person name="Sun Q."/>
            <person name="Ohkuma M."/>
        </authorList>
    </citation>
    <scope>NUCLEOTIDE SEQUENCE</scope>
    <source>
        <strain evidence="8">JCM 17820</strain>
    </source>
</reference>
<dbReference type="Pfam" id="PF01112">
    <property type="entry name" value="Asparaginase_2"/>
    <property type="match status" value="1"/>
</dbReference>
<protein>
    <recommendedName>
        <fullName evidence="3">Plant-type L-asparaginase</fullName>
        <ecNumber evidence="1">3.5.1.1</ecNumber>
    </recommendedName>
    <alternativeName>
        <fullName evidence="2">L-asparagine amidohydrolase</fullName>
    </alternativeName>
</protein>
<sequence>MYVVVHGGAGGPPDEPADRLSTLADAADTAADAEGPLDAVLAAVRPLERDPRFNAGVGGAVQSDGVVRTEAGLVTDDGTTGAACSMAGVAHAADVARVVATETPHVCLAGDPAIELAAASGIDTGEDLLTDRTRGRYEDADPPGDDVADHLAWVRDHFSGTDTVGAVATDGDRLAAATSTAGRWFALAGRVGDVPQIGAGFYADGRGGASATGEGEAIARFGLARRAVDLLETFGPRQAAEEALAEFERATDGQAGVVVLDHAGHVGSEYNTAAMQTSRAGPD</sequence>
<evidence type="ECO:0000256" key="3">
    <source>
        <dbReference type="ARBA" id="ARBA00044776"/>
    </source>
</evidence>
<evidence type="ECO:0000256" key="4">
    <source>
        <dbReference type="ARBA" id="ARBA00049366"/>
    </source>
</evidence>
<keyword evidence="9" id="KW-1185">Reference proteome</keyword>
<dbReference type="InterPro" id="IPR000246">
    <property type="entry name" value="Peptidase_T2"/>
</dbReference>
<dbReference type="PANTHER" id="PTHR10188">
    <property type="entry name" value="L-ASPARAGINASE"/>
    <property type="match status" value="1"/>
</dbReference>
<dbReference type="EMBL" id="BMOU01000002">
    <property type="protein sequence ID" value="GGN93145.1"/>
    <property type="molecule type" value="Genomic_DNA"/>
</dbReference>
<dbReference type="EC" id="3.5.1.1" evidence="1"/>
<evidence type="ECO:0000256" key="7">
    <source>
        <dbReference type="PIRSR" id="PIRSR600246-3"/>
    </source>
</evidence>